<organism evidence="7 8">
    <name type="scientific">Perkinsus olseni</name>
    <name type="common">Perkinsus atlanticus</name>
    <dbReference type="NCBI Taxonomy" id="32597"/>
    <lineage>
        <taxon>Eukaryota</taxon>
        <taxon>Sar</taxon>
        <taxon>Alveolata</taxon>
        <taxon>Perkinsozoa</taxon>
        <taxon>Perkinsea</taxon>
        <taxon>Perkinsida</taxon>
        <taxon>Perkinsidae</taxon>
        <taxon>Perkinsus</taxon>
    </lineage>
</organism>
<comment type="similarity">
    <text evidence="1">Belongs to the peptidase S10 family.</text>
</comment>
<dbReference type="InterPro" id="IPR001563">
    <property type="entry name" value="Peptidase_S10"/>
</dbReference>
<dbReference type="Gene3D" id="3.40.50.1820">
    <property type="entry name" value="alpha/beta hydrolase"/>
    <property type="match status" value="1"/>
</dbReference>
<name>A0A7J6SPG4_PEROL</name>
<accession>A0A7J6SPG4</accession>
<reference evidence="7 8" key="1">
    <citation type="submission" date="2020-04" db="EMBL/GenBank/DDBJ databases">
        <title>Perkinsus olseni comparative genomics.</title>
        <authorList>
            <person name="Bogema D.R."/>
        </authorList>
    </citation>
    <scope>NUCLEOTIDE SEQUENCE [LARGE SCALE GENOMIC DNA]</scope>
    <source>
        <strain evidence="7 8">ATCC PRA-207</strain>
    </source>
</reference>
<dbReference type="AlphaFoldDB" id="A0A7J6SPG4"/>
<dbReference type="GO" id="GO:0006508">
    <property type="term" value="P:proteolysis"/>
    <property type="evidence" value="ECO:0007669"/>
    <property type="project" value="UniProtKB-KW"/>
</dbReference>
<evidence type="ECO:0000256" key="5">
    <source>
        <dbReference type="ARBA" id="ARBA00023180"/>
    </source>
</evidence>
<feature type="non-terminal residue" evidence="7">
    <location>
        <position position="168"/>
    </location>
</feature>
<evidence type="ECO:0000256" key="6">
    <source>
        <dbReference type="SAM" id="SignalP"/>
    </source>
</evidence>
<evidence type="ECO:0000256" key="1">
    <source>
        <dbReference type="ARBA" id="ARBA00009431"/>
    </source>
</evidence>
<feature type="chain" id="PRO_5029852906" evidence="6">
    <location>
        <begin position="33"/>
        <end position="168"/>
    </location>
</feature>
<proteinExistence type="inferred from homology"/>
<feature type="signal peptide" evidence="6">
    <location>
        <begin position="1"/>
        <end position="32"/>
    </location>
</feature>
<keyword evidence="3" id="KW-0645">Protease</keyword>
<dbReference type="EMBL" id="JABANO010016691">
    <property type="protein sequence ID" value="KAF4734741.1"/>
    <property type="molecule type" value="Genomic_DNA"/>
</dbReference>
<evidence type="ECO:0000313" key="8">
    <source>
        <dbReference type="Proteomes" id="UP000553632"/>
    </source>
</evidence>
<dbReference type="SUPFAM" id="SSF53474">
    <property type="entry name" value="alpha/beta-Hydrolases"/>
    <property type="match status" value="1"/>
</dbReference>
<comment type="caution">
    <text evidence="7">The sequence shown here is derived from an EMBL/GenBank/DDBJ whole genome shotgun (WGS) entry which is preliminary data.</text>
</comment>
<dbReference type="Proteomes" id="UP000553632">
    <property type="component" value="Unassembled WGS sequence"/>
</dbReference>
<evidence type="ECO:0000256" key="2">
    <source>
        <dbReference type="ARBA" id="ARBA00022645"/>
    </source>
</evidence>
<feature type="non-terminal residue" evidence="7">
    <location>
        <position position="1"/>
    </location>
</feature>
<keyword evidence="2" id="KW-0121">Carboxypeptidase</keyword>
<evidence type="ECO:0000256" key="4">
    <source>
        <dbReference type="ARBA" id="ARBA00022801"/>
    </source>
</evidence>
<keyword evidence="4" id="KW-0378">Hydrolase</keyword>
<gene>
    <name evidence="7" type="ORF">FOZ63_010289</name>
</gene>
<dbReference type="OMA" id="IEADNGP"/>
<dbReference type="GO" id="GO:0004185">
    <property type="term" value="F:serine-type carboxypeptidase activity"/>
    <property type="evidence" value="ECO:0007669"/>
    <property type="project" value="InterPro"/>
</dbReference>
<evidence type="ECO:0000256" key="3">
    <source>
        <dbReference type="ARBA" id="ARBA00022670"/>
    </source>
</evidence>
<evidence type="ECO:0000313" key="7">
    <source>
        <dbReference type="EMBL" id="KAF4734741.1"/>
    </source>
</evidence>
<protein>
    <submittedName>
        <fullName evidence="7">Uncharacterized protein</fullName>
    </submittedName>
</protein>
<keyword evidence="6" id="KW-0732">Signal</keyword>
<keyword evidence="8" id="KW-1185">Reference proteome</keyword>
<sequence length="168" mass="18201">YLRVRLCTMAAAPIRKAVTLWILLSFSPTALSIANLSDSRGAPPAARQARMLTGERTLCPYSTGSQKFGYIQVSPLTKYFFAAIQADKDPGTAPTFMYFEGGPGGSSLTAALRMNGPCIRDYDTGNLRLNQYSWTGQANGVWIDAPAPTGFSVGPATQGFEDFILDMW</sequence>
<dbReference type="InterPro" id="IPR029058">
    <property type="entry name" value="AB_hydrolase_fold"/>
</dbReference>
<dbReference type="PANTHER" id="PTHR11802:SF113">
    <property type="entry name" value="SERINE CARBOXYPEPTIDASE CTSA-4.1"/>
    <property type="match status" value="1"/>
</dbReference>
<keyword evidence="5" id="KW-0325">Glycoprotein</keyword>
<dbReference type="PANTHER" id="PTHR11802">
    <property type="entry name" value="SERINE PROTEASE FAMILY S10 SERINE CARBOXYPEPTIDASE"/>
    <property type="match status" value="1"/>
</dbReference>
<dbReference type="Pfam" id="PF00450">
    <property type="entry name" value="Peptidase_S10"/>
    <property type="match status" value="1"/>
</dbReference>